<evidence type="ECO:0000313" key="3">
    <source>
        <dbReference type="Proteomes" id="UP000324233"/>
    </source>
</evidence>
<proteinExistence type="predicted"/>
<evidence type="ECO:0000313" key="2">
    <source>
        <dbReference type="EMBL" id="QEH35187.1"/>
    </source>
</evidence>
<dbReference type="Proteomes" id="UP000324233">
    <property type="component" value="Chromosome"/>
</dbReference>
<sequence length="191" mass="20184" precursor="true">MLHPIRRIAAASPLVLLVAGLSLAGSPAHAQVVKPFKVVGGGVAEYLPVVPDVASRHFAVGQATELGRYYGEGAFQVLEFHADGTADFDSARPFVFVAANGDRLAFTYGDTSNGAARPGEVTLHPTREGLFVAVFVAEFNPIPALCTGRFAKVTGGSFIMTAVTQPFEFGAMDPVGYIWSGEGSLVYRRGH</sequence>
<gene>
    <name evidence="2" type="ORF">OJF2_37340</name>
</gene>
<evidence type="ECO:0000256" key="1">
    <source>
        <dbReference type="SAM" id="SignalP"/>
    </source>
</evidence>
<organism evidence="2 3">
    <name type="scientific">Aquisphaera giovannonii</name>
    <dbReference type="NCBI Taxonomy" id="406548"/>
    <lineage>
        <taxon>Bacteria</taxon>
        <taxon>Pseudomonadati</taxon>
        <taxon>Planctomycetota</taxon>
        <taxon>Planctomycetia</taxon>
        <taxon>Isosphaerales</taxon>
        <taxon>Isosphaeraceae</taxon>
        <taxon>Aquisphaera</taxon>
    </lineage>
</organism>
<name>A0A5B9W4M4_9BACT</name>
<dbReference type="RefSeq" id="WP_148595016.1">
    <property type="nucleotide sequence ID" value="NZ_CP042997.1"/>
</dbReference>
<dbReference type="KEGG" id="agv:OJF2_37340"/>
<dbReference type="AlphaFoldDB" id="A0A5B9W4M4"/>
<dbReference type="OrthoDB" id="288204at2"/>
<feature type="chain" id="PRO_5023086074" evidence="1">
    <location>
        <begin position="31"/>
        <end position="191"/>
    </location>
</feature>
<accession>A0A5B9W4M4</accession>
<dbReference type="EMBL" id="CP042997">
    <property type="protein sequence ID" value="QEH35187.1"/>
    <property type="molecule type" value="Genomic_DNA"/>
</dbReference>
<protein>
    <submittedName>
        <fullName evidence="2">Uncharacterized protein</fullName>
    </submittedName>
</protein>
<keyword evidence="1" id="KW-0732">Signal</keyword>
<reference evidence="2 3" key="1">
    <citation type="submission" date="2019-08" db="EMBL/GenBank/DDBJ databases">
        <title>Deep-cultivation of Planctomycetes and their phenomic and genomic characterization uncovers novel biology.</title>
        <authorList>
            <person name="Wiegand S."/>
            <person name="Jogler M."/>
            <person name="Boedeker C."/>
            <person name="Pinto D."/>
            <person name="Vollmers J."/>
            <person name="Rivas-Marin E."/>
            <person name="Kohn T."/>
            <person name="Peeters S.H."/>
            <person name="Heuer A."/>
            <person name="Rast P."/>
            <person name="Oberbeckmann S."/>
            <person name="Bunk B."/>
            <person name="Jeske O."/>
            <person name="Meyerdierks A."/>
            <person name="Storesund J.E."/>
            <person name="Kallscheuer N."/>
            <person name="Luecker S."/>
            <person name="Lage O.M."/>
            <person name="Pohl T."/>
            <person name="Merkel B.J."/>
            <person name="Hornburger P."/>
            <person name="Mueller R.-W."/>
            <person name="Bruemmer F."/>
            <person name="Labrenz M."/>
            <person name="Spormann A.M."/>
            <person name="Op den Camp H."/>
            <person name="Overmann J."/>
            <person name="Amann R."/>
            <person name="Jetten M.S.M."/>
            <person name="Mascher T."/>
            <person name="Medema M.H."/>
            <person name="Devos D.P."/>
            <person name="Kaster A.-K."/>
            <person name="Ovreas L."/>
            <person name="Rohde M."/>
            <person name="Galperin M.Y."/>
            <person name="Jogler C."/>
        </authorList>
    </citation>
    <scope>NUCLEOTIDE SEQUENCE [LARGE SCALE GENOMIC DNA]</scope>
    <source>
        <strain evidence="2 3">OJF2</strain>
    </source>
</reference>
<feature type="signal peptide" evidence="1">
    <location>
        <begin position="1"/>
        <end position="30"/>
    </location>
</feature>
<keyword evidence="3" id="KW-1185">Reference proteome</keyword>